<dbReference type="CTD" id="36339246"/>
<dbReference type="OMA" id="NCLCHIF"/>
<proteinExistence type="inferred from homology"/>
<dbReference type="RefSeq" id="XP_024352913.1">
    <property type="nucleotide sequence ID" value="XM_024492780.1"/>
</dbReference>
<dbReference type="EMBL" id="APAU02000018">
    <property type="protein sequence ID" value="EUB61717.1"/>
    <property type="molecule type" value="Genomic_DNA"/>
</dbReference>
<sequence>MAQSEDEKRKEVADRFQSGINEIQTQLNDYLEKNNKLREENQMLADKLQKFIADHEKRESYVQKLLKTRELEAKLAEAKAVQARAVQEQAVLREKRETERALEECSLLKQRLEAHQLVEEKLKEQANFSSHSPLVIIVQLGVLIFEPRLPSVKHPLLRTGFAAYIDTSLNVLKEWNWRLL</sequence>
<dbReference type="PANTHER" id="PTHR16127:SF13">
    <property type="entry name" value="GH01188P"/>
    <property type="match status" value="1"/>
</dbReference>
<dbReference type="GO" id="GO:0019905">
    <property type="term" value="F:syntaxin binding"/>
    <property type="evidence" value="ECO:0007669"/>
    <property type="project" value="InterPro"/>
</dbReference>
<dbReference type="Pfam" id="PF09728">
    <property type="entry name" value="Taxilin"/>
    <property type="match status" value="1"/>
</dbReference>
<dbReference type="PANTHER" id="PTHR16127">
    <property type="entry name" value="TAXILIN"/>
    <property type="match status" value="1"/>
</dbReference>
<protein>
    <submittedName>
        <fullName evidence="3">Beta-taxilin</fullName>
    </submittedName>
</protein>
<evidence type="ECO:0000256" key="1">
    <source>
        <dbReference type="ARBA" id="ARBA00009550"/>
    </source>
</evidence>
<comment type="caution">
    <text evidence="3">The sequence shown here is derived from an EMBL/GenBank/DDBJ whole genome shotgun (WGS) entry which is preliminary data.</text>
</comment>
<keyword evidence="4" id="KW-1185">Reference proteome</keyword>
<gene>
    <name evidence="3" type="ORF">EGR_03531</name>
</gene>
<dbReference type="AlphaFoldDB" id="W6UTL3"/>
<reference evidence="3 4" key="1">
    <citation type="journal article" date="2013" name="Nat. Genet.">
        <title>The genome of the hydatid tapeworm Echinococcus granulosus.</title>
        <authorList>
            <person name="Zheng H."/>
            <person name="Zhang W."/>
            <person name="Zhang L."/>
            <person name="Zhang Z."/>
            <person name="Li J."/>
            <person name="Lu G."/>
            <person name="Zhu Y."/>
            <person name="Wang Y."/>
            <person name="Huang Y."/>
            <person name="Liu J."/>
            <person name="Kang H."/>
            <person name="Chen J."/>
            <person name="Wang L."/>
            <person name="Chen A."/>
            <person name="Yu S."/>
            <person name="Gao Z."/>
            <person name="Jin L."/>
            <person name="Gu W."/>
            <person name="Wang Z."/>
            <person name="Zhao L."/>
            <person name="Shi B."/>
            <person name="Wen H."/>
            <person name="Lin R."/>
            <person name="Jones M.K."/>
            <person name="Brejova B."/>
            <person name="Vinar T."/>
            <person name="Zhao G."/>
            <person name="McManus D.P."/>
            <person name="Chen Z."/>
            <person name="Zhou Y."/>
            <person name="Wang S."/>
        </authorList>
    </citation>
    <scope>NUCLEOTIDE SEQUENCE [LARGE SCALE GENOMIC DNA]</scope>
</reference>
<name>W6UTL3_ECHGR</name>
<evidence type="ECO:0000256" key="2">
    <source>
        <dbReference type="SAM" id="Coils"/>
    </source>
</evidence>
<evidence type="ECO:0000313" key="4">
    <source>
        <dbReference type="Proteomes" id="UP000019149"/>
    </source>
</evidence>
<dbReference type="InterPro" id="IPR026183">
    <property type="entry name" value="Taxilin_fam"/>
</dbReference>
<dbReference type="GeneID" id="36339246"/>
<accession>W6UTL3</accession>
<evidence type="ECO:0000313" key="3">
    <source>
        <dbReference type="EMBL" id="EUB61717.1"/>
    </source>
</evidence>
<feature type="coiled-coil region" evidence="2">
    <location>
        <begin position="20"/>
        <end position="125"/>
    </location>
</feature>
<comment type="similarity">
    <text evidence="1">Belongs to the taxilin family.</text>
</comment>
<dbReference type="Proteomes" id="UP000019149">
    <property type="component" value="Unassembled WGS sequence"/>
</dbReference>
<dbReference type="KEGG" id="egl:EGR_03531"/>
<dbReference type="OrthoDB" id="425555at2759"/>
<organism evidence="3 4">
    <name type="scientific">Echinococcus granulosus</name>
    <name type="common">Hydatid tapeworm</name>
    <dbReference type="NCBI Taxonomy" id="6210"/>
    <lineage>
        <taxon>Eukaryota</taxon>
        <taxon>Metazoa</taxon>
        <taxon>Spiralia</taxon>
        <taxon>Lophotrochozoa</taxon>
        <taxon>Platyhelminthes</taxon>
        <taxon>Cestoda</taxon>
        <taxon>Eucestoda</taxon>
        <taxon>Cyclophyllidea</taxon>
        <taxon>Taeniidae</taxon>
        <taxon>Echinococcus</taxon>
        <taxon>Echinococcus granulosus group</taxon>
    </lineage>
</organism>
<keyword evidence="2" id="KW-0175">Coiled coil</keyword>
<dbReference type="STRING" id="6210.W6UTL3"/>